<dbReference type="EMBL" id="SJPH01000011">
    <property type="protein sequence ID" value="TWT40683.1"/>
    <property type="molecule type" value="Genomic_DNA"/>
</dbReference>
<evidence type="ECO:0000256" key="4">
    <source>
        <dbReference type="ARBA" id="ARBA00012547"/>
    </source>
</evidence>
<dbReference type="InterPro" id="IPR011051">
    <property type="entry name" value="RmlC_Cupin_sf"/>
</dbReference>
<keyword evidence="6" id="KW-0862">Zinc</keyword>
<evidence type="ECO:0000256" key="6">
    <source>
        <dbReference type="ARBA" id="ARBA00022833"/>
    </source>
</evidence>
<dbReference type="InterPro" id="IPR021120">
    <property type="entry name" value="KduI/IolB_isomerase"/>
</dbReference>
<dbReference type="GO" id="GO:0019698">
    <property type="term" value="P:D-galacturonate catabolic process"/>
    <property type="evidence" value="ECO:0007669"/>
    <property type="project" value="TreeGrafter"/>
</dbReference>
<dbReference type="OrthoDB" id="9770644at2"/>
<dbReference type="GO" id="GO:0046872">
    <property type="term" value="F:metal ion binding"/>
    <property type="evidence" value="ECO:0007669"/>
    <property type="project" value="UniProtKB-KW"/>
</dbReference>
<organism evidence="8 9">
    <name type="scientific">Botrimarina hoheduenensis</name>
    <dbReference type="NCBI Taxonomy" id="2528000"/>
    <lineage>
        <taxon>Bacteria</taxon>
        <taxon>Pseudomonadati</taxon>
        <taxon>Planctomycetota</taxon>
        <taxon>Planctomycetia</taxon>
        <taxon>Pirellulales</taxon>
        <taxon>Lacipirellulaceae</taxon>
        <taxon>Botrimarina</taxon>
    </lineage>
</organism>
<evidence type="ECO:0000256" key="5">
    <source>
        <dbReference type="ARBA" id="ARBA00022723"/>
    </source>
</evidence>
<sequence length="282" mass="31278" precursor="true">MDRKSLQLKSPADAARYPALTSEGLRESFLVSDLFQAGCVRLAHSTELDRLILGSAIPLDAALPLSPPEDLRCSAFCDRRELGVFNLGGAGCVGVDGVEFDLDQHDTLYVGRGSQDVRFMSRSTDAPARYYLVSFPAHGEHPTRLLRKAEANRLDLGADESANRRTIYQAIHPAGVKSCQLVMGWTQIAHGSVWNTMPPHTHLRRCEAYLYFNLASDQRVMHLMGRPSETRPLWVSDCQAVLSPPWSIHCGVGTSSYSFVWAMGGENQRFDDMDPIEIGDLR</sequence>
<keyword evidence="5" id="KW-0479">Metal-binding</keyword>
<comment type="caution">
    <text evidence="8">The sequence shown here is derived from an EMBL/GenBank/DDBJ whole genome shotgun (WGS) entry which is preliminary data.</text>
</comment>
<dbReference type="GO" id="GO:0045490">
    <property type="term" value="P:pectin catabolic process"/>
    <property type="evidence" value="ECO:0007669"/>
    <property type="project" value="InterPro"/>
</dbReference>
<dbReference type="GO" id="GO:0042840">
    <property type="term" value="P:D-glucuronate catabolic process"/>
    <property type="evidence" value="ECO:0007669"/>
    <property type="project" value="TreeGrafter"/>
</dbReference>
<comment type="cofactor">
    <cofactor evidence="2">
        <name>Zn(2+)</name>
        <dbReference type="ChEBI" id="CHEBI:29105"/>
    </cofactor>
</comment>
<dbReference type="Gene3D" id="2.60.120.520">
    <property type="entry name" value="pectin degrading enzyme 5-keto 4- deoxyuronate isomerase, domain 1"/>
    <property type="match status" value="1"/>
</dbReference>
<dbReference type="CDD" id="cd20294">
    <property type="entry name" value="cupin_KduI_N"/>
    <property type="match status" value="1"/>
</dbReference>
<comment type="catalytic activity">
    <reaction evidence="1">
        <text>5-dehydro-4-deoxy-D-glucuronate = 3-deoxy-D-glycero-2,5-hexodiulosonate</text>
        <dbReference type="Rhea" id="RHEA:23896"/>
        <dbReference type="ChEBI" id="CHEBI:17117"/>
        <dbReference type="ChEBI" id="CHEBI:29071"/>
        <dbReference type="EC" id="5.3.1.17"/>
    </reaction>
</comment>
<evidence type="ECO:0000256" key="3">
    <source>
        <dbReference type="ARBA" id="ARBA00008086"/>
    </source>
</evidence>
<protein>
    <recommendedName>
        <fullName evidence="4">5-dehydro-4-deoxy-D-glucuronate isomerase</fullName>
        <ecNumber evidence="4">5.3.1.17</ecNumber>
    </recommendedName>
</protein>
<comment type="similarity">
    <text evidence="3">Belongs to the KduI family.</text>
</comment>
<dbReference type="AlphaFoldDB" id="A0A5C5VRJ6"/>
<gene>
    <name evidence="8" type="primary">kduI</name>
    <name evidence="8" type="ORF">Pla111_33280</name>
</gene>
<evidence type="ECO:0000313" key="9">
    <source>
        <dbReference type="Proteomes" id="UP000318995"/>
    </source>
</evidence>
<dbReference type="InterPro" id="IPR027449">
    <property type="entry name" value="KduI_N"/>
</dbReference>
<dbReference type="RefSeq" id="WP_146575513.1">
    <property type="nucleotide sequence ID" value="NZ_SJPH01000011.1"/>
</dbReference>
<evidence type="ECO:0000256" key="1">
    <source>
        <dbReference type="ARBA" id="ARBA00000552"/>
    </source>
</evidence>
<dbReference type="Pfam" id="PF04962">
    <property type="entry name" value="KduI"/>
    <property type="match status" value="1"/>
</dbReference>
<proteinExistence type="inferred from homology"/>
<dbReference type="NCBIfam" id="NF002091">
    <property type="entry name" value="PRK00924.1"/>
    <property type="match status" value="1"/>
</dbReference>
<evidence type="ECO:0000256" key="2">
    <source>
        <dbReference type="ARBA" id="ARBA00001947"/>
    </source>
</evidence>
<evidence type="ECO:0000313" key="8">
    <source>
        <dbReference type="EMBL" id="TWT40683.1"/>
    </source>
</evidence>
<evidence type="ECO:0000256" key="7">
    <source>
        <dbReference type="ARBA" id="ARBA00023235"/>
    </source>
</evidence>
<name>A0A5C5VRJ6_9BACT</name>
<dbReference type="PANTHER" id="PTHR38461">
    <property type="entry name" value="4-DEOXY-L-THREO-5-HEXOSULOSE-URONATE KETOL-ISOMERASE"/>
    <property type="match status" value="1"/>
</dbReference>
<accession>A0A5C5VRJ6</accession>
<reference evidence="8 9" key="1">
    <citation type="submission" date="2019-02" db="EMBL/GenBank/DDBJ databases">
        <title>Deep-cultivation of Planctomycetes and their phenomic and genomic characterization uncovers novel biology.</title>
        <authorList>
            <person name="Wiegand S."/>
            <person name="Jogler M."/>
            <person name="Boedeker C."/>
            <person name="Pinto D."/>
            <person name="Vollmers J."/>
            <person name="Rivas-Marin E."/>
            <person name="Kohn T."/>
            <person name="Peeters S.H."/>
            <person name="Heuer A."/>
            <person name="Rast P."/>
            <person name="Oberbeckmann S."/>
            <person name="Bunk B."/>
            <person name="Jeske O."/>
            <person name="Meyerdierks A."/>
            <person name="Storesund J.E."/>
            <person name="Kallscheuer N."/>
            <person name="Luecker S."/>
            <person name="Lage O.M."/>
            <person name="Pohl T."/>
            <person name="Merkel B.J."/>
            <person name="Hornburger P."/>
            <person name="Mueller R.-W."/>
            <person name="Bruemmer F."/>
            <person name="Labrenz M."/>
            <person name="Spormann A.M."/>
            <person name="Op Den Camp H."/>
            <person name="Overmann J."/>
            <person name="Amann R."/>
            <person name="Jetten M.S.M."/>
            <person name="Mascher T."/>
            <person name="Medema M.H."/>
            <person name="Devos D.P."/>
            <person name="Kaster A.-K."/>
            <person name="Ovreas L."/>
            <person name="Rohde M."/>
            <person name="Galperin M.Y."/>
            <person name="Jogler C."/>
        </authorList>
    </citation>
    <scope>NUCLEOTIDE SEQUENCE [LARGE SCALE GENOMIC DNA]</scope>
    <source>
        <strain evidence="8 9">Pla111</strain>
    </source>
</reference>
<dbReference type="InterPro" id="IPR014710">
    <property type="entry name" value="RmlC-like_jellyroll"/>
</dbReference>
<dbReference type="EC" id="5.3.1.17" evidence="4"/>
<dbReference type="Gene3D" id="2.60.120.10">
    <property type="entry name" value="Jelly Rolls"/>
    <property type="match status" value="1"/>
</dbReference>
<dbReference type="PANTHER" id="PTHR38461:SF1">
    <property type="entry name" value="4-DEOXY-L-THREO-5-HEXOSULOSE-URONATE KETOL-ISOMERASE"/>
    <property type="match status" value="1"/>
</dbReference>
<dbReference type="CDD" id="cd20491">
    <property type="entry name" value="cupin_KduI_C"/>
    <property type="match status" value="1"/>
</dbReference>
<dbReference type="GO" id="GO:0008697">
    <property type="term" value="F:4-deoxy-L-threo-5-hexosulose-uronate ketol-isomerase activity"/>
    <property type="evidence" value="ECO:0007669"/>
    <property type="project" value="UniProtKB-EC"/>
</dbReference>
<dbReference type="SUPFAM" id="SSF51182">
    <property type="entry name" value="RmlC-like cupins"/>
    <property type="match status" value="1"/>
</dbReference>
<keyword evidence="7 8" id="KW-0413">Isomerase</keyword>
<dbReference type="Proteomes" id="UP000318995">
    <property type="component" value="Unassembled WGS sequence"/>
</dbReference>
<keyword evidence="9" id="KW-1185">Reference proteome</keyword>
<dbReference type="InterPro" id="IPR007045">
    <property type="entry name" value="KduI"/>
</dbReference>